<evidence type="ECO:0000256" key="6">
    <source>
        <dbReference type="SAM" id="Phobius"/>
    </source>
</evidence>
<dbReference type="Proteomes" id="UP001161757">
    <property type="component" value="Unassembled WGS sequence"/>
</dbReference>
<dbReference type="SUPFAM" id="SSF103473">
    <property type="entry name" value="MFS general substrate transporter"/>
    <property type="match status" value="1"/>
</dbReference>
<evidence type="ECO:0000313" key="8">
    <source>
        <dbReference type="Proteomes" id="UP001161757"/>
    </source>
</evidence>
<dbReference type="Gene3D" id="1.20.1250.20">
    <property type="entry name" value="MFS general substrate transporter like domains"/>
    <property type="match status" value="1"/>
</dbReference>
<dbReference type="AlphaFoldDB" id="A0AAN6EKK7"/>
<dbReference type="InterPro" id="IPR011701">
    <property type="entry name" value="MFS"/>
</dbReference>
<keyword evidence="5 6" id="KW-0472">Membrane</keyword>
<dbReference type="GO" id="GO:0022857">
    <property type="term" value="F:transmembrane transporter activity"/>
    <property type="evidence" value="ECO:0007669"/>
    <property type="project" value="InterPro"/>
</dbReference>
<sequence>MMPDSPLNAHWLTEDDGKLAVARVRINEQRIGNKEFKPYQFREALLDPLTWAFAFYSLVTNIPNGGVTNFFGQLIVGFSFTAEQSLLLSAPSWAIAIITLTGLGYLGDRYHNRIIFGCVGVLIATFGMILIITFIKQRCTTGRTLLVTCCYSRLGGITVTHLNQYLWVAYTKKTTVAGSISTDLLRRKHHRSVIMCKSGDLSLPSVGPKPFRLQDAPRYVPAEITIVVCW</sequence>
<keyword evidence="3 6" id="KW-0812">Transmembrane</keyword>
<gene>
    <name evidence="7" type="primary">DAL5_4</name>
    <name evidence="7" type="ORF">HRR80_009562</name>
</gene>
<keyword evidence="2" id="KW-0813">Transport</keyword>
<dbReference type="InterPro" id="IPR036259">
    <property type="entry name" value="MFS_trans_sf"/>
</dbReference>
<organism evidence="7 8">
    <name type="scientific">Exophiala dermatitidis</name>
    <name type="common">Black yeast-like fungus</name>
    <name type="synonym">Wangiella dermatitidis</name>
    <dbReference type="NCBI Taxonomy" id="5970"/>
    <lineage>
        <taxon>Eukaryota</taxon>
        <taxon>Fungi</taxon>
        <taxon>Dikarya</taxon>
        <taxon>Ascomycota</taxon>
        <taxon>Pezizomycotina</taxon>
        <taxon>Eurotiomycetes</taxon>
        <taxon>Chaetothyriomycetidae</taxon>
        <taxon>Chaetothyriales</taxon>
        <taxon>Herpotrichiellaceae</taxon>
        <taxon>Exophiala</taxon>
    </lineage>
</organism>
<dbReference type="Pfam" id="PF07690">
    <property type="entry name" value="MFS_1"/>
    <property type="match status" value="1"/>
</dbReference>
<keyword evidence="4 6" id="KW-1133">Transmembrane helix</keyword>
<proteinExistence type="predicted"/>
<protein>
    <submittedName>
        <fullName evidence="7">Allantoate permease</fullName>
    </submittedName>
</protein>
<dbReference type="PANTHER" id="PTHR43791:SF1">
    <property type="entry name" value="ALLANTOATE PERMEASE"/>
    <property type="match status" value="1"/>
</dbReference>
<evidence type="ECO:0000313" key="7">
    <source>
        <dbReference type="EMBL" id="KAJ8986334.1"/>
    </source>
</evidence>
<dbReference type="EMBL" id="JAJGCB010000043">
    <property type="protein sequence ID" value="KAJ8986334.1"/>
    <property type="molecule type" value="Genomic_DNA"/>
</dbReference>
<name>A0AAN6EKK7_EXODE</name>
<evidence type="ECO:0000256" key="1">
    <source>
        <dbReference type="ARBA" id="ARBA00004141"/>
    </source>
</evidence>
<evidence type="ECO:0000256" key="3">
    <source>
        <dbReference type="ARBA" id="ARBA00022692"/>
    </source>
</evidence>
<dbReference type="PANTHER" id="PTHR43791">
    <property type="entry name" value="PERMEASE-RELATED"/>
    <property type="match status" value="1"/>
</dbReference>
<evidence type="ECO:0000256" key="2">
    <source>
        <dbReference type="ARBA" id="ARBA00022448"/>
    </source>
</evidence>
<evidence type="ECO:0000256" key="5">
    <source>
        <dbReference type="ARBA" id="ARBA00023136"/>
    </source>
</evidence>
<comment type="caution">
    <text evidence="7">The sequence shown here is derived from an EMBL/GenBank/DDBJ whole genome shotgun (WGS) entry which is preliminary data.</text>
</comment>
<evidence type="ECO:0000256" key="4">
    <source>
        <dbReference type="ARBA" id="ARBA00022989"/>
    </source>
</evidence>
<dbReference type="GO" id="GO:0016020">
    <property type="term" value="C:membrane"/>
    <property type="evidence" value="ECO:0007669"/>
    <property type="project" value="UniProtKB-SubCell"/>
</dbReference>
<feature type="transmembrane region" description="Helical" evidence="6">
    <location>
        <begin position="114"/>
        <end position="135"/>
    </location>
</feature>
<feature type="transmembrane region" description="Helical" evidence="6">
    <location>
        <begin position="86"/>
        <end position="107"/>
    </location>
</feature>
<comment type="subcellular location">
    <subcellularLocation>
        <location evidence="1">Membrane</location>
        <topology evidence="1">Multi-pass membrane protein</topology>
    </subcellularLocation>
</comment>
<reference evidence="7" key="1">
    <citation type="submission" date="2023-01" db="EMBL/GenBank/DDBJ databases">
        <title>Exophiala dermititidis isolated from Cystic Fibrosis Patient.</title>
        <authorList>
            <person name="Kurbessoian T."/>
            <person name="Crocker A."/>
            <person name="Murante D."/>
            <person name="Hogan D.A."/>
            <person name="Stajich J.E."/>
        </authorList>
    </citation>
    <scope>NUCLEOTIDE SEQUENCE</scope>
    <source>
        <strain evidence="7">Ex8</strain>
    </source>
</reference>
<accession>A0AAN6EKK7</accession>